<accession>A0A6I1MPU5</accession>
<dbReference type="AlphaFoldDB" id="A0A6I1MPU5"/>
<dbReference type="EMBL" id="WHJC01000331">
    <property type="protein sequence ID" value="MPQ44833.1"/>
    <property type="molecule type" value="Genomic_DNA"/>
</dbReference>
<protein>
    <submittedName>
        <fullName evidence="2">DNA polymerase beta</fullName>
    </submittedName>
</protein>
<gene>
    <name evidence="2" type="ORF">GBZ86_13920</name>
</gene>
<evidence type="ECO:0000313" key="3">
    <source>
        <dbReference type="Proteomes" id="UP000430345"/>
    </source>
</evidence>
<dbReference type="PANTHER" id="PTHR37030">
    <property type="entry name" value="NUCLEOTIDYLTRANSFERASE"/>
    <property type="match status" value="1"/>
</dbReference>
<dbReference type="OrthoDB" id="1909332at2"/>
<dbReference type="InterPro" id="IPR043519">
    <property type="entry name" value="NT_sf"/>
</dbReference>
<proteinExistence type="predicted"/>
<comment type="caution">
    <text evidence="2">The sequence shown here is derived from an EMBL/GenBank/DDBJ whole genome shotgun (WGS) entry which is preliminary data.</text>
</comment>
<sequence>MKNEVNYTLDKNLRLDIINIKNIIQNKIINAKIFLFGSIAKGRYSKDSDIDLLVLINGDKSNKELRFLRHEIEDLIDNLKINREVDIKLYNIDRYNILCKEICFESAILEDLVDIRGW</sequence>
<dbReference type="Pfam" id="PF18765">
    <property type="entry name" value="Polbeta"/>
    <property type="match status" value="1"/>
</dbReference>
<keyword evidence="3" id="KW-1185">Reference proteome</keyword>
<dbReference type="SUPFAM" id="SSF81301">
    <property type="entry name" value="Nucleotidyltransferase"/>
    <property type="match status" value="1"/>
</dbReference>
<organism evidence="2 3">
    <name type="scientific">Clostridium tarantellae</name>
    <dbReference type="NCBI Taxonomy" id="39493"/>
    <lineage>
        <taxon>Bacteria</taxon>
        <taxon>Bacillati</taxon>
        <taxon>Bacillota</taxon>
        <taxon>Clostridia</taxon>
        <taxon>Eubacteriales</taxon>
        <taxon>Clostridiaceae</taxon>
        <taxon>Clostridium</taxon>
    </lineage>
</organism>
<dbReference type="RefSeq" id="WP_152891645.1">
    <property type="nucleotide sequence ID" value="NZ_WHJC01000331.1"/>
</dbReference>
<evidence type="ECO:0000313" key="2">
    <source>
        <dbReference type="EMBL" id="MPQ44833.1"/>
    </source>
</evidence>
<evidence type="ECO:0000259" key="1">
    <source>
        <dbReference type="Pfam" id="PF18765"/>
    </source>
</evidence>
<reference evidence="2 3" key="1">
    <citation type="submission" date="2019-10" db="EMBL/GenBank/DDBJ databases">
        <title>The Genome Sequence of Clostridium tarantellae Isolated from Fish Brain.</title>
        <authorList>
            <person name="Bano L."/>
            <person name="Kiel M."/>
            <person name="Sales G."/>
            <person name="Doxey A.C."/>
            <person name="Mansfield M.J."/>
            <person name="Schiavone M."/>
            <person name="Rossetto O."/>
            <person name="Pirazzini M."/>
            <person name="Dobrindt U."/>
            <person name="Montecucco C."/>
        </authorList>
    </citation>
    <scope>NUCLEOTIDE SEQUENCE [LARGE SCALE GENOMIC DNA]</scope>
    <source>
        <strain evidence="2 3">DSM 3997</strain>
    </source>
</reference>
<dbReference type="PANTHER" id="PTHR37030:SF1">
    <property type="entry name" value="NUCLEOTIDYLTRANSFERASE"/>
    <property type="match status" value="1"/>
</dbReference>
<feature type="domain" description="Polymerase beta nucleotidyltransferase" evidence="1">
    <location>
        <begin position="19"/>
        <end position="107"/>
    </location>
</feature>
<dbReference type="InterPro" id="IPR041633">
    <property type="entry name" value="Polbeta"/>
</dbReference>
<dbReference type="Gene3D" id="3.30.460.10">
    <property type="entry name" value="Beta Polymerase, domain 2"/>
    <property type="match status" value="1"/>
</dbReference>
<name>A0A6I1MPU5_9CLOT</name>
<dbReference type="CDD" id="cd05403">
    <property type="entry name" value="NT_KNTase_like"/>
    <property type="match status" value="1"/>
</dbReference>
<dbReference type="Proteomes" id="UP000430345">
    <property type="component" value="Unassembled WGS sequence"/>
</dbReference>